<evidence type="ECO:0000256" key="1">
    <source>
        <dbReference type="ARBA" id="ARBA00004229"/>
    </source>
</evidence>
<keyword evidence="6" id="KW-0809">Transit peptide</keyword>
<organism evidence="9 10">
    <name type="scientific">Punica granatum</name>
    <name type="common">Pomegranate</name>
    <dbReference type="NCBI Taxonomy" id="22663"/>
    <lineage>
        <taxon>Eukaryota</taxon>
        <taxon>Viridiplantae</taxon>
        <taxon>Streptophyta</taxon>
        <taxon>Embryophyta</taxon>
        <taxon>Tracheophyta</taxon>
        <taxon>Spermatophyta</taxon>
        <taxon>Magnoliopsida</taxon>
        <taxon>eudicotyledons</taxon>
        <taxon>Gunneridae</taxon>
        <taxon>Pentapetalae</taxon>
        <taxon>rosids</taxon>
        <taxon>malvids</taxon>
        <taxon>Myrtales</taxon>
        <taxon>Lythraceae</taxon>
        <taxon>Punica</taxon>
    </lineage>
</organism>
<dbReference type="InterPro" id="IPR046960">
    <property type="entry name" value="PPR_At4g14850-like_plant"/>
</dbReference>
<evidence type="ECO:0000256" key="4">
    <source>
        <dbReference type="ARBA" id="ARBA00022640"/>
    </source>
</evidence>
<dbReference type="InterPro" id="IPR011990">
    <property type="entry name" value="TPR-like_helical_dom_sf"/>
</dbReference>
<evidence type="ECO:0000313" key="10">
    <source>
        <dbReference type="Proteomes" id="UP000233551"/>
    </source>
</evidence>
<dbReference type="PANTHER" id="PTHR47926:SF451">
    <property type="entry name" value="TETRATRICOPEPTIDE-LIKE HELICAL DOMAIN SUPERFAMILY"/>
    <property type="match status" value="1"/>
</dbReference>
<comment type="subcellular location">
    <subcellularLocation>
        <location evidence="1">Plastid</location>
        <location evidence="1">Chloroplast</location>
    </subcellularLocation>
</comment>
<dbReference type="Proteomes" id="UP000233551">
    <property type="component" value="Unassembled WGS sequence"/>
</dbReference>
<dbReference type="GO" id="GO:0009507">
    <property type="term" value="C:chloroplast"/>
    <property type="evidence" value="ECO:0007669"/>
    <property type="project" value="UniProtKB-SubCell"/>
</dbReference>
<accession>A0A2I0IY38</accession>
<dbReference type="Pfam" id="PF01535">
    <property type="entry name" value="PPR"/>
    <property type="match status" value="6"/>
</dbReference>
<dbReference type="Gene3D" id="1.25.40.10">
    <property type="entry name" value="Tetratricopeptide repeat domain"/>
    <property type="match status" value="5"/>
</dbReference>
<evidence type="ECO:0000256" key="6">
    <source>
        <dbReference type="ARBA" id="ARBA00022946"/>
    </source>
</evidence>
<dbReference type="FunFam" id="1.25.40.10:FF:000196">
    <property type="entry name" value="Pentatricopeptide repeat-containing protein At4g14850"/>
    <property type="match status" value="1"/>
</dbReference>
<evidence type="ECO:0000256" key="2">
    <source>
        <dbReference type="ARBA" id="ARBA00006643"/>
    </source>
</evidence>
<evidence type="ECO:0000313" key="9">
    <source>
        <dbReference type="EMBL" id="PKI48901.1"/>
    </source>
</evidence>
<reference evidence="9 10" key="1">
    <citation type="submission" date="2017-11" db="EMBL/GenBank/DDBJ databases">
        <title>De-novo sequencing of pomegranate (Punica granatum L.) genome.</title>
        <authorList>
            <person name="Akparov Z."/>
            <person name="Amiraslanov A."/>
            <person name="Hajiyeva S."/>
            <person name="Abbasov M."/>
            <person name="Kaur K."/>
            <person name="Hamwieh A."/>
            <person name="Solovyev V."/>
            <person name="Salamov A."/>
            <person name="Braich B."/>
            <person name="Kosarev P."/>
            <person name="Mahmoud A."/>
            <person name="Hajiyev E."/>
            <person name="Babayeva S."/>
            <person name="Izzatullayeva V."/>
            <person name="Mammadov A."/>
            <person name="Mammadov A."/>
            <person name="Sharifova S."/>
            <person name="Ojaghi J."/>
            <person name="Eynullazada K."/>
            <person name="Bayramov B."/>
            <person name="Abdulazimova A."/>
            <person name="Shahmuradov I."/>
        </authorList>
    </citation>
    <scope>NUCLEOTIDE SEQUENCE [LARGE SCALE GENOMIC DNA]</scope>
    <source>
        <strain evidence="10">cv. AG2017</strain>
        <tissue evidence="9">Leaf</tissue>
    </source>
</reference>
<evidence type="ECO:0000256" key="5">
    <source>
        <dbReference type="ARBA" id="ARBA00022737"/>
    </source>
</evidence>
<dbReference type="InterPro" id="IPR002885">
    <property type="entry name" value="PPR_rpt"/>
</dbReference>
<dbReference type="FunFam" id="1.25.40.10:FF:000343">
    <property type="entry name" value="Pentatricopeptide repeat-containing protein At3g58590"/>
    <property type="match status" value="1"/>
</dbReference>
<dbReference type="GO" id="GO:0009451">
    <property type="term" value="P:RNA modification"/>
    <property type="evidence" value="ECO:0007669"/>
    <property type="project" value="InterPro"/>
</dbReference>
<keyword evidence="3" id="KW-0150">Chloroplast</keyword>
<dbReference type="STRING" id="22663.A0A2I0IY38"/>
<keyword evidence="5" id="KW-0677">Repeat</keyword>
<evidence type="ECO:0000256" key="8">
    <source>
        <dbReference type="PROSITE-ProRule" id="PRU00708"/>
    </source>
</evidence>
<dbReference type="PANTHER" id="PTHR47926">
    <property type="entry name" value="PENTATRICOPEPTIDE REPEAT-CONTAINING PROTEIN"/>
    <property type="match status" value="1"/>
</dbReference>
<keyword evidence="10" id="KW-1185">Reference proteome</keyword>
<evidence type="ECO:0000256" key="7">
    <source>
        <dbReference type="ARBA" id="ARBA00061659"/>
    </source>
</evidence>
<dbReference type="NCBIfam" id="TIGR00756">
    <property type="entry name" value="PPR"/>
    <property type="match status" value="5"/>
</dbReference>
<dbReference type="FunFam" id="1.25.40.10:FF:000395">
    <property type="entry name" value="Pentatricopeptide repeat-containing protein chloroplastic"/>
    <property type="match status" value="1"/>
</dbReference>
<evidence type="ECO:0000256" key="3">
    <source>
        <dbReference type="ARBA" id="ARBA00022528"/>
    </source>
</evidence>
<feature type="repeat" description="PPR" evidence="8">
    <location>
        <begin position="91"/>
        <end position="121"/>
    </location>
</feature>
<sequence>MSKLKPSIINGLNLATSPPSTATLNAAANRLSPQSTPLQLLLACPSTLRAHQNSPDPRAFPSLLKACASLALYPLGLSLHQHIVVGGFASDAYVASSLISFYAKFGSVDNAQKVFDRMPDRNVVPWSSIIGCYSRSGYVDNSFALLRGMRREGVAPTSVTLIEMLSGDLSELAQVKCLHCLAVLYGFQSDLILLNSLLNAYSKCRSVHCAEDLFELMGQKDIISWNTMISAYVLVGYVEKAVQLLYKMRVEGRQPDQQTFGSLVSATATISNLKLGQSLHGHILRLGLAFDVHLETSLITMYLKSGSSEIALRLFDIAQDRDVIQWTALISGLVQNDCAKKATDVFRLMLESGESPSSATLATLLAASAQLDSYNYGTSIHGYILRRNISVDLAVKNSLITMYAKCNGIEKSRAVFDQMENKDLVSWNAIIAGYAQNGHICQSFSLFNAMREVNKKPDSITVISLLQVCASTCGLQQGKWVHSYVIRGCLGPCVKVETALVDMYSKCGSMDYAQNCFDRMLEKDLISWAALIAGYGCHGKGEVALRVYSEFLRRGSLPNDILFLSVLSSCSHSGLVNQGLELYHSMTEDFGIEPRLEHSGCIVDLLCRARRVQEAYEFYRRAFLGPDFNVLGILLDACRANGLEELADVIAQEMYLLMPENAGSYVQLVHSYASMSRWDSVNEVWTKMRTLGLRKPPAWSFIELCGSITTFFAGPWFTILSFKLPILTLDSFNIYEFVQDLTIELRYLTPLTATKFRSKFDDATDPSLLFIDIAK</sequence>
<comment type="similarity">
    <text evidence="2">Belongs to the PPR family. PCMP-H subfamily.</text>
</comment>
<dbReference type="GO" id="GO:0003723">
    <property type="term" value="F:RNA binding"/>
    <property type="evidence" value="ECO:0007669"/>
    <property type="project" value="InterPro"/>
</dbReference>
<name>A0A2I0IY38_PUNGR</name>
<gene>
    <name evidence="9" type="ORF">CRG98_030749</name>
</gene>
<keyword evidence="4" id="KW-0934">Plastid</keyword>
<dbReference type="PROSITE" id="PS51375">
    <property type="entry name" value="PPR"/>
    <property type="match status" value="7"/>
</dbReference>
<evidence type="ECO:0008006" key="11">
    <source>
        <dbReference type="Google" id="ProtNLM"/>
    </source>
</evidence>
<feature type="repeat" description="PPR" evidence="8">
    <location>
        <begin position="122"/>
        <end position="156"/>
    </location>
</feature>
<feature type="repeat" description="PPR" evidence="8">
    <location>
        <begin position="221"/>
        <end position="255"/>
    </location>
</feature>
<dbReference type="FunFam" id="1.25.40.10:FF:000682">
    <property type="entry name" value="Pentatricopeptide repeat-containing protein At3g16610"/>
    <property type="match status" value="1"/>
</dbReference>
<dbReference type="EMBL" id="PGOL01002319">
    <property type="protein sequence ID" value="PKI48901.1"/>
    <property type="molecule type" value="Genomic_DNA"/>
</dbReference>
<dbReference type="FunFam" id="1.25.40.10:FF:000090">
    <property type="entry name" value="Pentatricopeptide repeat-containing protein, chloroplastic"/>
    <property type="match status" value="1"/>
</dbReference>
<feature type="repeat" description="PPR" evidence="8">
    <location>
        <begin position="322"/>
        <end position="356"/>
    </location>
</feature>
<dbReference type="AlphaFoldDB" id="A0A2I0IY38"/>
<feature type="repeat" description="PPR" evidence="8">
    <location>
        <begin position="423"/>
        <end position="457"/>
    </location>
</feature>
<comment type="caution">
    <text evidence="9">The sequence shown here is derived from an EMBL/GenBank/DDBJ whole genome shotgun (WGS) entry which is preliminary data.</text>
</comment>
<protein>
    <recommendedName>
        <fullName evidence="11">Pentatricopeptide repeat-containing protein At4g04370</fullName>
    </recommendedName>
</protein>
<dbReference type="Pfam" id="PF13041">
    <property type="entry name" value="PPR_2"/>
    <property type="match status" value="2"/>
</dbReference>
<feature type="repeat" description="PPR" evidence="8">
    <location>
        <begin position="661"/>
        <end position="695"/>
    </location>
</feature>
<feature type="repeat" description="PPR" evidence="8">
    <location>
        <begin position="524"/>
        <end position="558"/>
    </location>
</feature>
<comment type="similarity">
    <text evidence="7">Belongs to the PPR family. PCMP-E subfamily.</text>
</comment>
<proteinExistence type="inferred from homology"/>